<keyword evidence="1" id="KW-0812">Transmembrane</keyword>
<evidence type="ECO:0000256" key="1">
    <source>
        <dbReference type="SAM" id="Phobius"/>
    </source>
</evidence>
<dbReference type="AlphaFoldDB" id="A0A0B7A2L1"/>
<keyword evidence="1" id="KW-1133">Transmembrane helix</keyword>
<name>A0A0B7A2L1_9EUPU</name>
<proteinExistence type="predicted"/>
<dbReference type="EMBL" id="HACG01028158">
    <property type="protein sequence ID" value="CEK75023.1"/>
    <property type="molecule type" value="Transcribed_RNA"/>
</dbReference>
<feature type="transmembrane region" description="Helical" evidence="1">
    <location>
        <begin position="61"/>
        <end position="83"/>
    </location>
</feature>
<keyword evidence="1" id="KW-0472">Membrane</keyword>
<organism evidence="2">
    <name type="scientific">Arion vulgaris</name>
    <dbReference type="NCBI Taxonomy" id="1028688"/>
    <lineage>
        <taxon>Eukaryota</taxon>
        <taxon>Metazoa</taxon>
        <taxon>Spiralia</taxon>
        <taxon>Lophotrochozoa</taxon>
        <taxon>Mollusca</taxon>
        <taxon>Gastropoda</taxon>
        <taxon>Heterobranchia</taxon>
        <taxon>Euthyneura</taxon>
        <taxon>Panpulmonata</taxon>
        <taxon>Eupulmonata</taxon>
        <taxon>Stylommatophora</taxon>
        <taxon>Helicina</taxon>
        <taxon>Arionoidea</taxon>
        <taxon>Arionidae</taxon>
        <taxon>Arion</taxon>
    </lineage>
</organism>
<evidence type="ECO:0000313" key="2">
    <source>
        <dbReference type="EMBL" id="CEK75023.1"/>
    </source>
</evidence>
<accession>A0A0B7A2L1</accession>
<protein>
    <submittedName>
        <fullName evidence="2">Uncharacterized protein</fullName>
    </submittedName>
</protein>
<gene>
    <name evidence="2" type="primary">ORF93626</name>
</gene>
<sequence length="85" mass="9941">MNALSTSKERDMVNYHINRINPFTYHTVETAVMHEGWYNISCLIVLNYRKLDKNFSVHHTYLFIISFIAASHNCGFYNLALAVQE</sequence>
<reference evidence="2" key="1">
    <citation type="submission" date="2014-12" db="EMBL/GenBank/DDBJ databases">
        <title>Insight into the proteome of Arion vulgaris.</title>
        <authorList>
            <person name="Aradska J."/>
            <person name="Bulat T."/>
            <person name="Smidak R."/>
            <person name="Sarate P."/>
            <person name="Gangsoo J."/>
            <person name="Sialana F."/>
            <person name="Bilban M."/>
            <person name="Lubec G."/>
        </authorList>
    </citation>
    <scope>NUCLEOTIDE SEQUENCE</scope>
    <source>
        <tissue evidence="2">Skin</tissue>
    </source>
</reference>